<dbReference type="AlphaFoldDB" id="A0AAD2HBD9"/>
<proteinExistence type="predicted"/>
<dbReference type="InterPro" id="IPR058353">
    <property type="entry name" value="DUF8040"/>
</dbReference>
<dbReference type="Proteomes" id="UP001295794">
    <property type="component" value="Unassembled WGS sequence"/>
</dbReference>
<organism evidence="2 3">
    <name type="scientific">Mycena citricolor</name>
    <dbReference type="NCBI Taxonomy" id="2018698"/>
    <lineage>
        <taxon>Eukaryota</taxon>
        <taxon>Fungi</taxon>
        <taxon>Dikarya</taxon>
        <taxon>Basidiomycota</taxon>
        <taxon>Agaricomycotina</taxon>
        <taxon>Agaricomycetes</taxon>
        <taxon>Agaricomycetidae</taxon>
        <taxon>Agaricales</taxon>
        <taxon>Marasmiineae</taxon>
        <taxon>Mycenaceae</taxon>
        <taxon>Mycena</taxon>
    </lineage>
</organism>
<evidence type="ECO:0000313" key="2">
    <source>
        <dbReference type="EMBL" id="CAK5271683.1"/>
    </source>
</evidence>
<evidence type="ECO:0000259" key="1">
    <source>
        <dbReference type="Pfam" id="PF26138"/>
    </source>
</evidence>
<accession>A0AAD2HBD9</accession>
<keyword evidence="3" id="KW-1185">Reference proteome</keyword>
<name>A0AAD2HBD9_9AGAR</name>
<dbReference type="Pfam" id="PF26138">
    <property type="entry name" value="DUF8040"/>
    <property type="match status" value="1"/>
</dbReference>
<sequence>MHTSVQTRQRWIKELLEGHPQHFQRAMGMSKFVFKKLIHALTMHCDLRATRHVSVEEQVCIFLLIAVTEIGNHEHQDRFQRSKETISKYVIMALYFTAH</sequence>
<protein>
    <recommendedName>
        <fullName evidence="1">DUF8040 domain-containing protein</fullName>
    </recommendedName>
</protein>
<comment type="caution">
    <text evidence="2">The sequence shown here is derived from an EMBL/GenBank/DDBJ whole genome shotgun (WGS) entry which is preliminary data.</text>
</comment>
<dbReference type="EMBL" id="CAVNYO010000174">
    <property type="protein sequence ID" value="CAK5271683.1"/>
    <property type="molecule type" value="Genomic_DNA"/>
</dbReference>
<reference evidence="2" key="1">
    <citation type="submission" date="2023-11" db="EMBL/GenBank/DDBJ databases">
        <authorList>
            <person name="De Vega J J."/>
            <person name="De Vega J J."/>
        </authorList>
    </citation>
    <scope>NUCLEOTIDE SEQUENCE</scope>
</reference>
<evidence type="ECO:0000313" key="3">
    <source>
        <dbReference type="Proteomes" id="UP001295794"/>
    </source>
</evidence>
<feature type="domain" description="DUF8040" evidence="1">
    <location>
        <begin position="3"/>
        <end position="91"/>
    </location>
</feature>
<gene>
    <name evidence="2" type="ORF">MYCIT1_LOCUS16911</name>
</gene>